<keyword evidence="3" id="KW-1185">Reference proteome</keyword>
<accession>A0A7K3WYA5</accession>
<evidence type="ECO:0000259" key="1">
    <source>
        <dbReference type="Pfam" id="PF12255"/>
    </source>
</evidence>
<dbReference type="Pfam" id="PF12255">
    <property type="entry name" value="TcdB_toxin_midC"/>
    <property type="match status" value="1"/>
</dbReference>
<protein>
    <recommendedName>
        <fullName evidence="1">Insecticide toxin TcdB middle/C-terminal domain-containing protein</fullName>
    </recommendedName>
</protein>
<dbReference type="RefSeq" id="WP_163287287.1">
    <property type="nucleotide sequence ID" value="NZ_JAAGVY010000091.1"/>
</dbReference>
<comment type="caution">
    <text evidence="2">The sequence shown here is derived from an EMBL/GenBank/DDBJ whole genome shotgun (WGS) entry which is preliminary data.</text>
</comment>
<dbReference type="EMBL" id="JAAGVY010000091">
    <property type="protein sequence ID" value="NEN25842.1"/>
    <property type="molecule type" value="Genomic_DNA"/>
</dbReference>
<sequence length="524" mass="58349">MNLILISDINSCYDSYNADGLVLDADFTGVSAEAYSAPIYTKNWFHLGPVQLLDGDWGEIDYLSEYWSGDASILSRPAAFTTMMRTLSRRGRRDALRTLRGTALRSELFAKDVSPQREKPYSVKETQNSAILIDSPSTNTTIKELANLLNSNCIFFPYQYAARETMWERGEDPKTTFSFTGALDEYGQVLQSISIAVPRGKDPLTGGQLGNNHYYDPAESDRVVLNTSEYTYKDEAQGLYFVDRVKQSQSEENTGTASQDVFTIRENAFDGNATTNLLSHQLNYYDGAAFIGGDLGTLGSYGLLVRSESLMVSQKEIILAYGDAIPPVFSEGNTPDWSEYPAEFLHELRDPRLGYVYYDGTGSGPHLEGYYATGDKLKYDTQTTGQPNNGLVMAKRNVYDDETTIVYDKYHLLPTSVIDPQRMVVNSLIDYRLLAPWQLTDPNENVTRTEFNALGLVTKIAVCGKIPSTGSGTTEGDDLQTPGTTFTYDFFAFMEDGDPISVRKSVREHHVNSPYISPVDEQNA</sequence>
<name>A0A7K3WYA5_9FLAO</name>
<proteinExistence type="predicted"/>
<feature type="non-terminal residue" evidence="2">
    <location>
        <position position="524"/>
    </location>
</feature>
<gene>
    <name evidence="2" type="ORF">G3O08_20335</name>
</gene>
<dbReference type="AlphaFoldDB" id="A0A7K3WYA5"/>
<reference evidence="2 3" key="1">
    <citation type="submission" date="2020-02" db="EMBL/GenBank/DDBJ databases">
        <title>Out from the shadows clarifying the taxonomy of the family Cryomorphaceae and related taxa by utilizing the GTDB taxonomic framework.</title>
        <authorList>
            <person name="Bowman J.P."/>
        </authorList>
    </citation>
    <scope>NUCLEOTIDE SEQUENCE [LARGE SCALE GENOMIC DNA]</scope>
    <source>
        <strain evidence="2 3">QSSC 1-22</strain>
    </source>
</reference>
<feature type="domain" description="Insecticide toxin TcdB middle/C-terminal" evidence="1">
    <location>
        <begin position="96"/>
        <end position="201"/>
    </location>
</feature>
<evidence type="ECO:0000313" key="2">
    <source>
        <dbReference type="EMBL" id="NEN25842.1"/>
    </source>
</evidence>
<organism evidence="2 3">
    <name type="scientific">Cryomorpha ignava</name>
    <dbReference type="NCBI Taxonomy" id="101383"/>
    <lineage>
        <taxon>Bacteria</taxon>
        <taxon>Pseudomonadati</taxon>
        <taxon>Bacteroidota</taxon>
        <taxon>Flavobacteriia</taxon>
        <taxon>Flavobacteriales</taxon>
        <taxon>Cryomorphaceae</taxon>
        <taxon>Cryomorpha</taxon>
    </lineage>
</organism>
<dbReference type="InterPro" id="IPR022044">
    <property type="entry name" value="TcdB_toxin_mid/C"/>
</dbReference>
<dbReference type="Proteomes" id="UP000486602">
    <property type="component" value="Unassembled WGS sequence"/>
</dbReference>
<evidence type="ECO:0000313" key="3">
    <source>
        <dbReference type="Proteomes" id="UP000486602"/>
    </source>
</evidence>